<keyword evidence="1" id="KW-0812">Transmembrane</keyword>
<dbReference type="PANTHER" id="PTHR34009:SF2">
    <property type="entry name" value="PROTEIN STAR"/>
    <property type="match status" value="1"/>
</dbReference>
<dbReference type="Proteomes" id="UP000678499">
    <property type="component" value="Unassembled WGS sequence"/>
</dbReference>
<protein>
    <submittedName>
        <fullName evidence="2">Uncharacterized protein</fullName>
    </submittedName>
</protein>
<dbReference type="PANTHER" id="PTHR34009">
    <property type="entry name" value="PROTEIN STAR"/>
    <property type="match status" value="1"/>
</dbReference>
<dbReference type="AlphaFoldDB" id="A0A7R9BVU7"/>
<dbReference type="PROSITE" id="PS51257">
    <property type="entry name" value="PROKAR_LIPOPROTEIN"/>
    <property type="match status" value="1"/>
</dbReference>
<gene>
    <name evidence="2" type="ORF">NMOB1V02_LOCUS10206</name>
</gene>
<dbReference type="EMBL" id="OA886039">
    <property type="protein sequence ID" value="CAD7282584.1"/>
    <property type="molecule type" value="Genomic_DNA"/>
</dbReference>
<dbReference type="InterPro" id="IPR053202">
    <property type="entry name" value="EGF_Rcpt_Signaling_Reg"/>
</dbReference>
<proteinExistence type="predicted"/>
<reference evidence="2" key="1">
    <citation type="submission" date="2020-11" db="EMBL/GenBank/DDBJ databases">
        <authorList>
            <person name="Tran Van P."/>
        </authorList>
    </citation>
    <scope>NUCLEOTIDE SEQUENCE</scope>
</reference>
<dbReference type="GO" id="GO:0005794">
    <property type="term" value="C:Golgi apparatus"/>
    <property type="evidence" value="ECO:0007669"/>
    <property type="project" value="TreeGrafter"/>
</dbReference>
<evidence type="ECO:0000313" key="2">
    <source>
        <dbReference type="EMBL" id="CAD7282584.1"/>
    </source>
</evidence>
<keyword evidence="3" id="KW-1185">Reference proteome</keyword>
<name>A0A7R9BVU7_9CRUS</name>
<organism evidence="2">
    <name type="scientific">Notodromas monacha</name>
    <dbReference type="NCBI Taxonomy" id="399045"/>
    <lineage>
        <taxon>Eukaryota</taxon>
        <taxon>Metazoa</taxon>
        <taxon>Ecdysozoa</taxon>
        <taxon>Arthropoda</taxon>
        <taxon>Crustacea</taxon>
        <taxon>Oligostraca</taxon>
        <taxon>Ostracoda</taxon>
        <taxon>Podocopa</taxon>
        <taxon>Podocopida</taxon>
        <taxon>Cypridocopina</taxon>
        <taxon>Cypridoidea</taxon>
        <taxon>Cyprididae</taxon>
        <taxon>Notodromas</taxon>
    </lineage>
</organism>
<evidence type="ECO:0000313" key="3">
    <source>
        <dbReference type="Proteomes" id="UP000678499"/>
    </source>
</evidence>
<keyword evidence="1" id="KW-0472">Membrane</keyword>
<dbReference type="GO" id="GO:0031902">
    <property type="term" value="C:late endosome membrane"/>
    <property type="evidence" value="ECO:0007669"/>
    <property type="project" value="TreeGrafter"/>
</dbReference>
<sequence>MRDHSIGIQLSKKFSTIVTIMVFLGCISLFYNLKTRSAFKYALNSSSNWPFDDNDLEINDAKLLAHIRSKFLMPDPQTTELDMKLYGKNVIWGNSHCRNVENIFLPVLFNKSRNGTFLEAGSCGTRFSGTLHMEKELDWMGLVIEMHPTNLRELWELERSKAILAPMCVSVSGRPEQVIFFNLANTTVYTKLKTLLHSRNYSDLSFLITGSPCFRQSIFAKTIWLEENYLRIAEALGSDQSRKKLQQLLFA</sequence>
<dbReference type="GO" id="GO:0005886">
    <property type="term" value="C:plasma membrane"/>
    <property type="evidence" value="ECO:0007669"/>
    <property type="project" value="TreeGrafter"/>
</dbReference>
<dbReference type="GO" id="GO:0006888">
    <property type="term" value="P:endoplasmic reticulum to Golgi vesicle-mediated transport"/>
    <property type="evidence" value="ECO:0007669"/>
    <property type="project" value="TreeGrafter"/>
</dbReference>
<dbReference type="GO" id="GO:0005789">
    <property type="term" value="C:endoplasmic reticulum membrane"/>
    <property type="evidence" value="ECO:0007669"/>
    <property type="project" value="TreeGrafter"/>
</dbReference>
<feature type="transmembrane region" description="Helical" evidence="1">
    <location>
        <begin position="14"/>
        <end position="33"/>
    </location>
</feature>
<dbReference type="GO" id="GO:0016197">
    <property type="term" value="P:endosomal transport"/>
    <property type="evidence" value="ECO:0007669"/>
    <property type="project" value="TreeGrafter"/>
</dbReference>
<keyword evidence="1" id="KW-1133">Transmembrane helix</keyword>
<accession>A0A7R9BVU7</accession>
<evidence type="ECO:0000256" key="1">
    <source>
        <dbReference type="SAM" id="Phobius"/>
    </source>
</evidence>
<dbReference type="EMBL" id="CAJPEX010004002">
    <property type="protein sequence ID" value="CAG0922736.1"/>
    <property type="molecule type" value="Genomic_DNA"/>
</dbReference>